<gene>
    <name evidence="1" type="ORF">BAU06_09270</name>
</gene>
<sequence>MNFTLTGYLDVEYLAPKLDEDGNQVLDSKGKPILEPVEYTFDASDFTEEDGEGIGKNDEGDYYFSGHFHAAHREGFEVRLYIFVYRNQDPQQYNLELIGCRKLNDQLDWDF</sequence>
<keyword evidence="2" id="KW-1185">Reference proteome</keyword>
<name>A0ABN4QZF7_9BORD</name>
<protein>
    <submittedName>
        <fullName evidence="1">Uncharacterized protein</fullName>
    </submittedName>
</protein>
<evidence type="ECO:0000313" key="1">
    <source>
        <dbReference type="EMBL" id="ANN66458.1"/>
    </source>
</evidence>
<dbReference type="EMBL" id="CP016170">
    <property type="protein sequence ID" value="ANN66458.1"/>
    <property type="molecule type" value="Genomic_DNA"/>
</dbReference>
<dbReference type="RefSeq" id="WP_066347538.1">
    <property type="nucleotide sequence ID" value="NZ_CBCSFJ010000005.1"/>
</dbReference>
<accession>A0ABN4QZF7</accession>
<reference evidence="1 2" key="1">
    <citation type="submission" date="2016-06" db="EMBL/GenBank/DDBJ databases">
        <title>Complete genome sequences of Bordetella bronchialis and Bordetella flabilis.</title>
        <authorList>
            <person name="LiPuma J.J."/>
            <person name="Spilker T."/>
        </authorList>
    </citation>
    <scope>NUCLEOTIDE SEQUENCE [LARGE SCALE GENOMIC DNA]</scope>
    <source>
        <strain evidence="1 2">AU3182</strain>
    </source>
</reference>
<dbReference type="Proteomes" id="UP000091897">
    <property type="component" value="Chromosome"/>
</dbReference>
<proteinExistence type="predicted"/>
<organism evidence="1 2">
    <name type="scientific">Bordetella bronchialis</name>
    <dbReference type="NCBI Taxonomy" id="463025"/>
    <lineage>
        <taxon>Bacteria</taxon>
        <taxon>Pseudomonadati</taxon>
        <taxon>Pseudomonadota</taxon>
        <taxon>Betaproteobacteria</taxon>
        <taxon>Burkholderiales</taxon>
        <taxon>Alcaligenaceae</taxon>
        <taxon>Bordetella</taxon>
    </lineage>
</organism>
<evidence type="ECO:0000313" key="2">
    <source>
        <dbReference type="Proteomes" id="UP000091897"/>
    </source>
</evidence>